<evidence type="ECO:0000313" key="3">
    <source>
        <dbReference type="Proteomes" id="UP000724874"/>
    </source>
</evidence>
<dbReference type="Proteomes" id="UP000724874">
    <property type="component" value="Unassembled WGS sequence"/>
</dbReference>
<dbReference type="GO" id="GO:0003676">
    <property type="term" value="F:nucleic acid binding"/>
    <property type="evidence" value="ECO:0007669"/>
    <property type="project" value="InterPro"/>
</dbReference>
<keyword evidence="3" id="KW-1185">Reference proteome</keyword>
<dbReference type="OrthoDB" id="10261556at2759"/>
<comment type="caution">
    <text evidence="2">The sequence shown here is derived from an EMBL/GenBank/DDBJ whole genome shotgun (WGS) entry which is preliminary data.</text>
</comment>
<proteinExistence type="predicted"/>
<evidence type="ECO:0000259" key="1">
    <source>
        <dbReference type="Pfam" id="PF00270"/>
    </source>
</evidence>
<sequence>MQLRVVLVNHHGKDMLIAAGTGSGKTLPIALSILLNDPDAHSITLTISPLKQLQVMQESNFNLQFGIPTVTINEDTPYESEWWNVSIKYTFIDWFWHHYKE</sequence>
<reference evidence="2" key="1">
    <citation type="submission" date="2020-11" db="EMBL/GenBank/DDBJ databases">
        <authorList>
            <consortium name="DOE Joint Genome Institute"/>
            <person name="Ahrendt S."/>
            <person name="Riley R."/>
            <person name="Andreopoulos W."/>
            <person name="LaButti K."/>
            <person name="Pangilinan J."/>
            <person name="Ruiz-duenas F.J."/>
            <person name="Barrasa J.M."/>
            <person name="Sanchez-Garcia M."/>
            <person name="Camarero S."/>
            <person name="Miyauchi S."/>
            <person name="Serrano A."/>
            <person name="Linde D."/>
            <person name="Babiker R."/>
            <person name="Drula E."/>
            <person name="Ayuso-Fernandez I."/>
            <person name="Pacheco R."/>
            <person name="Padilla G."/>
            <person name="Ferreira P."/>
            <person name="Barriuso J."/>
            <person name="Kellner H."/>
            <person name="Castanera R."/>
            <person name="Alfaro M."/>
            <person name="Ramirez L."/>
            <person name="Pisabarro A.G."/>
            <person name="Kuo A."/>
            <person name="Tritt A."/>
            <person name="Lipzen A."/>
            <person name="He G."/>
            <person name="Yan M."/>
            <person name="Ng V."/>
            <person name="Cullen D."/>
            <person name="Martin F."/>
            <person name="Rosso M.-N."/>
            <person name="Henrissat B."/>
            <person name="Hibbett D."/>
            <person name="Martinez A.T."/>
            <person name="Grigoriev I.V."/>
        </authorList>
    </citation>
    <scope>NUCLEOTIDE SEQUENCE</scope>
    <source>
        <strain evidence="2">AH 44721</strain>
    </source>
</reference>
<protein>
    <recommendedName>
        <fullName evidence="1">DEAD/DEAH-box helicase domain-containing protein</fullName>
    </recommendedName>
</protein>
<dbReference type="SUPFAM" id="SSF52540">
    <property type="entry name" value="P-loop containing nucleoside triphosphate hydrolases"/>
    <property type="match status" value="1"/>
</dbReference>
<dbReference type="Pfam" id="PF00270">
    <property type="entry name" value="DEAD"/>
    <property type="match status" value="1"/>
</dbReference>
<dbReference type="AlphaFoldDB" id="A0A9P5TIW2"/>
<dbReference type="GO" id="GO:0005524">
    <property type="term" value="F:ATP binding"/>
    <property type="evidence" value="ECO:0007669"/>
    <property type="project" value="InterPro"/>
</dbReference>
<dbReference type="EMBL" id="JADNYJ010000098">
    <property type="protein sequence ID" value="KAF8886086.1"/>
    <property type="molecule type" value="Genomic_DNA"/>
</dbReference>
<organism evidence="2 3">
    <name type="scientific">Gymnopilus junonius</name>
    <name type="common">Spectacular rustgill mushroom</name>
    <name type="synonym">Gymnopilus spectabilis subsp. junonius</name>
    <dbReference type="NCBI Taxonomy" id="109634"/>
    <lineage>
        <taxon>Eukaryota</taxon>
        <taxon>Fungi</taxon>
        <taxon>Dikarya</taxon>
        <taxon>Basidiomycota</taxon>
        <taxon>Agaricomycotina</taxon>
        <taxon>Agaricomycetes</taxon>
        <taxon>Agaricomycetidae</taxon>
        <taxon>Agaricales</taxon>
        <taxon>Agaricineae</taxon>
        <taxon>Hymenogastraceae</taxon>
        <taxon>Gymnopilus</taxon>
    </lineage>
</organism>
<evidence type="ECO:0000313" key="2">
    <source>
        <dbReference type="EMBL" id="KAF8886086.1"/>
    </source>
</evidence>
<gene>
    <name evidence="2" type="ORF">CPB84DRAFT_1685195</name>
</gene>
<name>A0A9P5TIW2_GYMJU</name>
<dbReference type="Gene3D" id="3.40.50.300">
    <property type="entry name" value="P-loop containing nucleotide triphosphate hydrolases"/>
    <property type="match status" value="1"/>
</dbReference>
<dbReference type="InterPro" id="IPR011545">
    <property type="entry name" value="DEAD/DEAH_box_helicase_dom"/>
</dbReference>
<dbReference type="InterPro" id="IPR027417">
    <property type="entry name" value="P-loop_NTPase"/>
</dbReference>
<feature type="domain" description="DEAD/DEAH-box helicase" evidence="1">
    <location>
        <begin position="2"/>
        <end position="66"/>
    </location>
</feature>
<accession>A0A9P5TIW2</accession>